<reference evidence="6" key="3">
    <citation type="submission" date="2015-06" db="UniProtKB">
        <authorList>
            <consortium name="EnsemblProtists"/>
        </authorList>
    </citation>
    <scope>IDENTIFICATION</scope>
</reference>
<gene>
    <name evidence="5" type="ORF">GUITHDRAFT_137908</name>
</gene>
<dbReference type="SUPFAM" id="SSF49899">
    <property type="entry name" value="Concanavalin A-like lectins/glucanases"/>
    <property type="match status" value="1"/>
</dbReference>
<dbReference type="GO" id="GO:0048188">
    <property type="term" value="C:Set1C/COMPASS complex"/>
    <property type="evidence" value="ECO:0007669"/>
    <property type="project" value="InterPro"/>
</dbReference>
<dbReference type="CDD" id="cd12872">
    <property type="entry name" value="SPRY_Ash2"/>
    <property type="match status" value="1"/>
</dbReference>
<dbReference type="InterPro" id="IPR037353">
    <property type="entry name" value="ASH2"/>
</dbReference>
<dbReference type="KEGG" id="gtt:GUITHDRAFT_137908"/>
<dbReference type="GeneID" id="17303580"/>
<dbReference type="GO" id="GO:0000976">
    <property type="term" value="F:transcription cis-regulatory region binding"/>
    <property type="evidence" value="ECO:0007669"/>
    <property type="project" value="TreeGrafter"/>
</dbReference>
<organism evidence="5">
    <name type="scientific">Guillardia theta (strain CCMP2712)</name>
    <name type="common">Cryptophyte</name>
    <dbReference type="NCBI Taxonomy" id="905079"/>
    <lineage>
        <taxon>Eukaryota</taxon>
        <taxon>Cryptophyceae</taxon>
        <taxon>Pyrenomonadales</taxon>
        <taxon>Geminigeraceae</taxon>
        <taxon>Guillardia</taxon>
    </lineage>
</organism>
<keyword evidence="2" id="KW-0539">Nucleus</keyword>
<keyword evidence="7" id="KW-1185">Reference proteome</keyword>
<sequence>MPEVAVVPELHYPEDEIVTPKKDNLEAVSDPECNKENIVPAPSKNAGNGKRSASSNGAKVSKKQRMEALIEKDPSILQPFNIPQWRFTPVIPDPRGVTLSPYDRAPQLRLVDENLTVSGHKGYRLIRASHGVSAGSWYFEVTIREDHVNTFLEEKFLNIEGHSRLGWARGSAQIQAPLGYDRFGYGICSRTGNIVHTRRLKEFSCPLQKGDVVGCYIHFPAVEKAALEEDDCKTSTQAKETQDPPQEGQEEGQKPKCENAADGETKQEVRKGKSKCKVKDRLTWRDTEIEYFLEEDTDVGSEICRGSVIRFFVNGKACGSAFEDVEQGIYYPAASVYMGGQVTFNFGPTFKFGMPAPYEGEGEVRPMSDAALRDKAEEVEAAAANVKSETTK</sequence>
<evidence type="ECO:0000256" key="1">
    <source>
        <dbReference type="ARBA" id="ARBA00004123"/>
    </source>
</evidence>
<dbReference type="AlphaFoldDB" id="L1JEL9"/>
<dbReference type="RefSeq" id="XP_005833911.1">
    <property type="nucleotide sequence ID" value="XM_005833854.1"/>
</dbReference>
<comment type="subcellular location">
    <subcellularLocation>
        <location evidence="1">Nucleus</location>
    </subcellularLocation>
</comment>
<feature type="compositionally biased region" description="Basic and acidic residues" evidence="3">
    <location>
        <begin position="11"/>
        <end position="25"/>
    </location>
</feature>
<dbReference type="InterPro" id="IPR013320">
    <property type="entry name" value="ConA-like_dom_sf"/>
</dbReference>
<feature type="domain" description="B30.2/SPRY" evidence="4">
    <location>
        <begin position="77"/>
        <end position="276"/>
    </location>
</feature>
<dbReference type="Pfam" id="PF00622">
    <property type="entry name" value="SPRY"/>
    <property type="match status" value="1"/>
</dbReference>
<dbReference type="EMBL" id="JH992992">
    <property type="protein sequence ID" value="EKX46931.1"/>
    <property type="molecule type" value="Genomic_DNA"/>
</dbReference>
<evidence type="ECO:0000256" key="3">
    <source>
        <dbReference type="SAM" id="MobiDB-lite"/>
    </source>
</evidence>
<dbReference type="Proteomes" id="UP000011087">
    <property type="component" value="Unassembled WGS sequence"/>
</dbReference>
<evidence type="ECO:0000313" key="5">
    <source>
        <dbReference type="EMBL" id="EKX46931.1"/>
    </source>
</evidence>
<evidence type="ECO:0000313" key="6">
    <source>
        <dbReference type="EnsemblProtists" id="EKX46931"/>
    </source>
</evidence>
<dbReference type="OMA" id="MHQNGDE"/>
<dbReference type="Gene3D" id="2.60.120.920">
    <property type="match status" value="1"/>
</dbReference>
<dbReference type="OrthoDB" id="10266026at2759"/>
<dbReference type="EnsemblProtists" id="EKX46931">
    <property type="protein sequence ID" value="EKX46931"/>
    <property type="gene ID" value="GUITHDRAFT_137908"/>
</dbReference>
<dbReference type="HOGENOM" id="CLU_032370_0_0_1"/>
<dbReference type="eggNOG" id="KOG2626">
    <property type="taxonomic scope" value="Eukaryota"/>
</dbReference>
<accession>L1JEL9</accession>
<protein>
    <recommendedName>
        <fullName evidence="4">B30.2/SPRY domain-containing protein</fullName>
    </recommendedName>
</protein>
<dbReference type="PROSITE" id="PS50188">
    <property type="entry name" value="B302_SPRY"/>
    <property type="match status" value="1"/>
</dbReference>
<dbReference type="PaxDb" id="55529-EKX46931"/>
<feature type="region of interest" description="Disordered" evidence="3">
    <location>
        <begin position="230"/>
        <end position="269"/>
    </location>
</feature>
<proteinExistence type="predicted"/>
<feature type="region of interest" description="Disordered" evidence="3">
    <location>
        <begin position="1"/>
        <end position="64"/>
    </location>
</feature>
<dbReference type="InterPro" id="IPR003877">
    <property type="entry name" value="SPRY_dom"/>
</dbReference>
<dbReference type="PANTHER" id="PTHR10598">
    <property type="entry name" value="SET1/ASH2 HISTONE METHYLTRANSFERASE COMPLEX SUBUNIT ASH2"/>
    <property type="match status" value="1"/>
</dbReference>
<dbReference type="InterPro" id="IPR043136">
    <property type="entry name" value="B30.2/SPRY_sf"/>
</dbReference>
<name>L1JEL9_GUITC</name>
<feature type="compositionally biased region" description="Basic and acidic residues" evidence="3">
    <location>
        <begin position="251"/>
        <end position="269"/>
    </location>
</feature>
<evidence type="ECO:0000256" key="2">
    <source>
        <dbReference type="ARBA" id="ARBA00023242"/>
    </source>
</evidence>
<reference evidence="5 7" key="1">
    <citation type="journal article" date="2012" name="Nature">
        <title>Algal genomes reveal evolutionary mosaicism and the fate of nucleomorphs.</title>
        <authorList>
            <consortium name="DOE Joint Genome Institute"/>
            <person name="Curtis B.A."/>
            <person name="Tanifuji G."/>
            <person name="Burki F."/>
            <person name="Gruber A."/>
            <person name="Irimia M."/>
            <person name="Maruyama S."/>
            <person name="Arias M.C."/>
            <person name="Ball S.G."/>
            <person name="Gile G.H."/>
            <person name="Hirakawa Y."/>
            <person name="Hopkins J.F."/>
            <person name="Kuo A."/>
            <person name="Rensing S.A."/>
            <person name="Schmutz J."/>
            <person name="Symeonidi A."/>
            <person name="Elias M."/>
            <person name="Eveleigh R.J."/>
            <person name="Herman E.K."/>
            <person name="Klute M.J."/>
            <person name="Nakayama T."/>
            <person name="Obornik M."/>
            <person name="Reyes-Prieto A."/>
            <person name="Armbrust E.V."/>
            <person name="Aves S.J."/>
            <person name="Beiko R.G."/>
            <person name="Coutinho P."/>
            <person name="Dacks J.B."/>
            <person name="Durnford D.G."/>
            <person name="Fast N.M."/>
            <person name="Green B.R."/>
            <person name="Grisdale C.J."/>
            <person name="Hempel F."/>
            <person name="Henrissat B."/>
            <person name="Hoppner M.P."/>
            <person name="Ishida K."/>
            <person name="Kim E."/>
            <person name="Koreny L."/>
            <person name="Kroth P.G."/>
            <person name="Liu Y."/>
            <person name="Malik S.B."/>
            <person name="Maier U.G."/>
            <person name="McRose D."/>
            <person name="Mock T."/>
            <person name="Neilson J.A."/>
            <person name="Onodera N.T."/>
            <person name="Poole A.M."/>
            <person name="Pritham E.J."/>
            <person name="Richards T.A."/>
            <person name="Rocap G."/>
            <person name="Roy S.W."/>
            <person name="Sarai C."/>
            <person name="Schaack S."/>
            <person name="Shirato S."/>
            <person name="Slamovits C.H."/>
            <person name="Spencer D.F."/>
            <person name="Suzuki S."/>
            <person name="Worden A.Z."/>
            <person name="Zauner S."/>
            <person name="Barry K."/>
            <person name="Bell C."/>
            <person name="Bharti A.K."/>
            <person name="Crow J.A."/>
            <person name="Grimwood J."/>
            <person name="Kramer R."/>
            <person name="Lindquist E."/>
            <person name="Lucas S."/>
            <person name="Salamov A."/>
            <person name="McFadden G.I."/>
            <person name="Lane C.E."/>
            <person name="Keeling P.J."/>
            <person name="Gray M.W."/>
            <person name="Grigoriev I.V."/>
            <person name="Archibald J.M."/>
        </authorList>
    </citation>
    <scope>NUCLEOTIDE SEQUENCE</scope>
    <source>
        <strain evidence="5 7">CCMP2712</strain>
    </source>
</reference>
<dbReference type="SMART" id="SM00449">
    <property type="entry name" value="SPRY"/>
    <property type="match status" value="1"/>
</dbReference>
<evidence type="ECO:0000259" key="4">
    <source>
        <dbReference type="PROSITE" id="PS50188"/>
    </source>
</evidence>
<dbReference type="STRING" id="905079.L1JEL9"/>
<dbReference type="PANTHER" id="PTHR10598:SF0">
    <property type="entry name" value="SET1_ASH2 HISTONE METHYLTRANSFERASE COMPLEX SUBUNIT ASH2"/>
    <property type="match status" value="1"/>
</dbReference>
<evidence type="ECO:0000313" key="7">
    <source>
        <dbReference type="Proteomes" id="UP000011087"/>
    </source>
</evidence>
<reference evidence="7" key="2">
    <citation type="submission" date="2012-11" db="EMBL/GenBank/DDBJ databases">
        <authorList>
            <person name="Kuo A."/>
            <person name="Curtis B.A."/>
            <person name="Tanifuji G."/>
            <person name="Burki F."/>
            <person name="Gruber A."/>
            <person name="Irimia M."/>
            <person name="Maruyama S."/>
            <person name="Arias M.C."/>
            <person name="Ball S.G."/>
            <person name="Gile G.H."/>
            <person name="Hirakawa Y."/>
            <person name="Hopkins J.F."/>
            <person name="Rensing S.A."/>
            <person name="Schmutz J."/>
            <person name="Symeonidi A."/>
            <person name="Elias M."/>
            <person name="Eveleigh R.J."/>
            <person name="Herman E.K."/>
            <person name="Klute M.J."/>
            <person name="Nakayama T."/>
            <person name="Obornik M."/>
            <person name="Reyes-Prieto A."/>
            <person name="Armbrust E.V."/>
            <person name="Aves S.J."/>
            <person name="Beiko R.G."/>
            <person name="Coutinho P."/>
            <person name="Dacks J.B."/>
            <person name="Durnford D.G."/>
            <person name="Fast N.M."/>
            <person name="Green B.R."/>
            <person name="Grisdale C."/>
            <person name="Hempe F."/>
            <person name="Henrissat B."/>
            <person name="Hoppner M.P."/>
            <person name="Ishida K.-I."/>
            <person name="Kim E."/>
            <person name="Koreny L."/>
            <person name="Kroth P.G."/>
            <person name="Liu Y."/>
            <person name="Malik S.-B."/>
            <person name="Maier U.G."/>
            <person name="McRose D."/>
            <person name="Mock T."/>
            <person name="Neilson J.A."/>
            <person name="Onodera N.T."/>
            <person name="Poole A.M."/>
            <person name="Pritham E.J."/>
            <person name="Richards T.A."/>
            <person name="Rocap G."/>
            <person name="Roy S.W."/>
            <person name="Sarai C."/>
            <person name="Schaack S."/>
            <person name="Shirato S."/>
            <person name="Slamovits C.H."/>
            <person name="Spencer D.F."/>
            <person name="Suzuki S."/>
            <person name="Worden A.Z."/>
            <person name="Zauner S."/>
            <person name="Barry K."/>
            <person name="Bell C."/>
            <person name="Bharti A.K."/>
            <person name="Crow J.A."/>
            <person name="Grimwood J."/>
            <person name="Kramer R."/>
            <person name="Lindquist E."/>
            <person name="Lucas S."/>
            <person name="Salamov A."/>
            <person name="McFadden G.I."/>
            <person name="Lane C.E."/>
            <person name="Keeling P.J."/>
            <person name="Gray M.W."/>
            <person name="Grigoriev I.V."/>
            <person name="Archibald J.M."/>
        </authorList>
    </citation>
    <scope>NUCLEOTIDE SEQUENCE</scope>
    <source>
        <strain evidence="7">CCMP2712</strain>
    </source>
</reference>
<dbReference type="InterPro" id="IPR001870">
    <property type="entry name" value="B30.2/SPRY"/>
</dbReference>